<dbReference type="GO" id="GO:0016020">
    <property type="term" value="C:membrane"/>
    <property type="evidence" value="ECO:0007669"/>
    <property type="project" value="UniProtKB-SubCell"/>
</dbReference>
<evidence type="ECO:0000256" key="10">
    <source>
        <dbReference type="SAM" id="Phobius"/>
    </source>
</evidence>
<dbReference type="InterPro" id="IPR036249">
    <property type="entry name" value="Thioredoxin-like_sf"/>
</dbReference>
<feature type="transmembrane region" description="Helical" evidence="10">
    <location>
        <begin position="322"/>
        <end position="344"/>
    </location>
</feature>
<gene>
    <name evidence="12" type="ORF">EZE20_23460</name>
</gene>
<dbReference type="EMBL" id="SMJU01000026">
    <property type="protein sequence ID" value="TDB57955.1"/>
    <property type="molecule type" value="Genomic_DNA"/>
</dbReference>
<keyword evidence="3 10" id="KW-0812">Transmembrane</keyword>
<dbReference type="InterPro" id="IPR005074">
    <property type="entry name" value="Peptidase_C39"/>
</dbReference>
<sequence length="546" mass="62038">MRPINAEKNALDATKALLDFSKVRATKLGLKEALEQHPDFPSMNSLSDVLNNWQIPNLAARLTPDRLHEIPLPALTYLTIDGGIFATLRSVNGNVKWLHTERGWQEESIGQFSQKWSGVTLLIEPTEQSGEREYIQNRHRAFLRFLRIPFIFGGLLVVLALLANWVKYPMTRYALYYLPGLLKLMGTVVSAMLVWYSLDTNNAFLQKVCQLNGRTNCQNILSSSAAKLTDWLSWAEVGLFYFAGGLLVWGIGLLTGDAAYVQILYLLTVLALPYSIWSVYYQARVAREWCVLCLTVQGLFWAEFVVGYLLHDWPTLTPIVSISIDRLSVFLISFVVIPLLWAWIKPALQKTTRYKPLLREFQKLKYDPHYLNGLLSNPRILPPLFKDMQTISLGNPAAENTLIMVISPTCTACRRNHLALEKVMEMYTNLYVQIVLAASPHTEDTAGRVAGRLLTIPIEQRARALDDWFALGEARFAQWSRAYPPTETNEESTQQLRLHLRWMELAGVMQAPTSFLNAVELPRFFLPNELPRLCASFTNLGIGQFK</sequence>
<keyword evidence="6" id="KW-0560">Oxidoreductase</keyword>
<dbReference type="GO" id="GO:0006508">
    <property type="term" value="P:proteolysis"/>
    <property type="evidence" value="ECO:0007669"/>
    <property type="project" value="InterPro"/>
</dbReference>
<evidence type="ECO:0000256" key="1">
    <source>
        <dbReference type="ARBA" id="ARBA00004141"/>
    </source>
</evidence>
<dbReference type="SUPFAM" id="SSF52833">
    <property type="entry name" value="Thioredoxin-like"/>
    <property type="match status" value="1"/>
</dbReference>
<evidence type="ECO:0000259" key="11">
    <source>
        <dbReference type="PROSITE" id="PS50990"/>
    </source>
</evidence>
<dbReference type="GO" id="GO:0048038">
    <property type="term" value="F:quinone binding"/>
    <property type="evidence" value="ECO:0007669"/>
    <property type="project" value="UniProtKB-KW"/>
</dbReference>
<evidence type="ECO:0000256" key="9">
    <source>
        <dbReference type="ARBA" id="ARBA00023284"/>
    </source>
</evidence>
<evidence type="ECO:0000313" key="13">
    <source>
        <dbReference type="Proteomes" id="UP000295706"/>
    </source>
</evidence>
<keyword evidence="4" id="KW-0874">Quinone</keyword>
<evidence type="ECO:0000256" key="8">
    <source>
        <dbReference type="ARBA" id="ARBA00023157"/>
    </source>
</evidence>
<feature type="domain" description="Peptidase C39" evidence="11">
    <location>
        <begin position="3"/>
        <end position="123"/>
    </location>
</feature>
<proteinExistence type="inferred from homology"/>
<dbReference type="InterPro" id="IPR012932">
    <property type="entry name" value="VKOR"/>
</dbReference>
<evidence type="ECO:0000256" key="5">
    <source>
        <dbReference type="ARBA" id="ARBA00022989"/>
    </source>
</evidence>
<comment type="caution">
    <text evidence="12">The sequence shown here is derived from an EMBL/GenBank/DDBJ whole genome shotgun (WGS) entry which is preliminary data.</text>
</comment>
<accession>A0A4V2X802</accession>
<feature type="transmembrane region" description="Helical" evidence="10">
    <location>
        <begin position="145"/>
        <end position="163"/>
    </location>
</feature>
<dbReference type="Gene3D" id="3.40.30.10">
    <property type="entry name" value="Glutaredoxin"/>
    <property type="match status" value="1"/>
</dbReference>
<evidence type="ECO:0000256" key="6">
    <source>
        <dbReference type="ARBA" id="ARBA00023002"/>
    </source>
</evidence>
<name>A0A4V2X802_9BACT</name>
<evidence type="ECO:0000256" key="3">
    <source>
        <dbReference type="ARBA" id="ARBA00022692"/>
    </source>
</evidence>
<dbReference type="Gene3D" id="1.20.1440.130">
    <property type="entry name" value="VKOR domain"/>
    <property type="match status" value="1"/>
</dbReference>
<keyword evidence="8" id="KW-1015">Disulfide bond</keyword>
<evidence type="ECO:0000256" key="7">
    <source>
        <dbReference type="ARBA" id="ARBA00023136"/>
    </source>
</evidence>
<dbReference type="GO" id="GO:0016491">
    <property type="term" value="F:oxidoreductase activity"/>
    <property type="evidence" value="ECO:0007669"/>
    <property type="project" value="UniProtKB-KW"/>
</dbReference>
<comment type="subcellular location">
    <subcellularLocation>
        <location evidence="1">Membrane</location>
        <topology evidence="1">Multi-pass membrane protein</topology>
    </subcellularLocation>
</comment>
<dbReference type="GO" id="GO:0005524">
    <property type="term" value="F:ATP binding"/>
    <property type="evidence" value="ECO:0007669"/>
    <property type="project" value="InterPro"/>
</dbReference>
<evidence type="ECO:0000313" key="12">
    <source>
        <dbReference type="EMBL" id="TDB57955.1"/>
    </source>
</evidence>
<evidence type="ECO:0000256" key="4">
    <source>
        <dbReference type="ARBA" id="ARBA00022719"/>
    </source>
</evidence>
<keyword evidence="9" id="KW-0676">Redox-active center</keyword>
<keyword evidence="5 10" id="KW-1133">Transmembrane helix</keyword>
<feature type="transmembrane region" description="Helical" evidence="10">
    <location>
        <begin position="231"/>
        <end position="252"/>
    </location>
</feature>
<dbReference type="OrthoDB" id="1100563at2"/>
<feature type="transmembrane region" description="Helical" evidence="10">
    <location>
        <begin position="258"/>
        <end position="277"/>
    </location>
</feature>
<dbReference type="InterPro" id="IPR038354">
    <property type="entry name" value="VKOR_sf"/>
</dbReference>
<reference evidence="12 13" key="1">
    <citation type="submission" date="2019-02" db="EMBL/GenBank/DDBJ databases">
        <title>Arundinibacter roseus gen. nov., sp. nov., a new member of the family Cytophagaceae.</title>
        <authorList>
            <person name="Szuroczki S."/>
            <person name="Khayer B."/>
            <person name="Sproer C."/>
            <person name="Toumi M."/>
            <person name="Szabo A."/>
            <person name="Felfoldi T."/>
            <person name="Schumann P."/>
            <person name="Toth E."/>
        </authorList>
    </citation>
    <scope>NUCLEOTIDE SEQUENCE [LARGE SCALE GENOMIC DNA]</scope>
    <source>
        <strain evidence="12 13">DMA-k-7a</strain>
    </source>
</reference>
<dbReference type="Pfam" id="PF07884">
    <property type="entry name" value="VKOR"/>
    <property type="match status" value="1"/>
</dbReference>
<organism evidence="12 13">
    <name type="scientific">Arundinibacter roseus</name>
    <dbReference type="NCBI Taxonomy" id="2070510"/>
    <lineage>
        <taxon>Bacteria</taxon>
        <taxon>Pseudomonadati</taxon>
        <taxon>Bacteroidota</taxon>
        <taxon>Cytophagia</taxon>
        <taxon>Cytophagales</taxon>
        <taxon>Spirosomataceae</taxon>
        <taxon>Arundinibacter</taxon>
    </lineage>
</organism>
<protein>
    <submittedName>
        <fullName evidence="12">Peptidase C39 bacteriocin processing</fullName>
    </submittedName>
</protein>
<dbReference type="CDD" id="cd12921">
    <property type="entry name" value="VKOR_4"/>
    <property type="match status" value="1"/>
</dbReference>
<dbReference type="RefSeq" id="WP_132122382.1">
    <property type="nucleotide sequence ID" value="NZ_SMJU01000026.1"/>
</dbReference>
<keyword evidence="13" id="KW-1185">Reference proteome</keyword>
<dbReference type="AlphaFoldDB" id="A0A4V2X802"/>
<dbReference type="Proteomes" id="UP000295706">
    <property type="component" value="Unassembled WGS sequence"/>
</dbReference>
<dbReference type="Gene3D" id="3.90.70.10">
    <property type="entry name" value="Cysteine proteinases"/>
    <property type="match status" value="1"/>
</dbReference>
<dbReference type="GO" id="GO:0008233">
    <property type="term" value="F:peptidase activity"/>
    <property type="evidence" value="ECO:0007669"/>
    <property type="project" value="InterPro"/>
</dbReference>
<dbReference type="PROSITE" id="PS50990">
    <property type="entry name" value="PEPTIDASE_C39"/>
    <property type="match status" value="1"/>
</dbReference>
<comment type="similarity">
    <text evidence="2">Belongs to the VKOR family.</text>
</comment>
<feature type="transmembrane region" description="Helical" evidence="10">
    <location>
        <begin position="175"/>
        <end position="198"/>
    </location>
</feature>
<keyword evidence="7 10" id="KW-0472">Membrane</keyword>
<feature type="transmembrane region" description="Helical" evidence="10">
    <location>
        <begin position="289"/>
        <end position="310"/>
    </location>
</feature>
<evidence type="ECO:0000256" key="2">
    <source>
        <dbReference type="ARBA" id="ARBA00006214"/>
    </source>
</evidence>